<name>A0A060TAP7_BLAAD</name>
<protein>
    <submittedName>
        <fullName evidence="2">ARAD1D28402p</fullName>
    </submittedName>
</protein>
<keyword evidence="1" id="KW-0812">Transmembrane</keyword>
<dbReference type="PANTHER" id="PTHR37849:SF1">
    <property type="entry name" value="YALI0E11605P"/>
    <property type="match status" value="1"/>
</dbReference>
<feature type="transmembrane region" description="Helical" evidence="1">
    <location>
        <begin position="43"/>
        <end position="63"/>
    </location>
</feature>
<proteinExistence type="predicted"/>
<keyword evidence="1" id="KW-1133">Transmembrane helix</keyword>
<dbReference type="EMBL" id="HG937694">
    <property type="protein sequence ID" value="CDP38160.1"/>
    <property type="molecule type" value="Genomic_DNA"/>
</dbReference>
<dbReference type="PANTHER" id="PTHR37849">
    <property type="entry name" value="YALI0E11605P"/>
    <property type="match status" value="1"/>
</dbReference>
<evidence type="ECO:0000313" key="2">
    <source>
        <dbReference type="EMBL" id="CDP38160.1"/>
    </source>
</evidence>
<accession>A0A060TAP7</accession>
<dbReference type="AlphaFoldDB" id="A0A060TAP7"/>
<evidence type="ECO:0000256" key="1">
    <source>
        <dbReference type="SAM" id="Phobius"/>
    </source>
</evidence>
<keyword evidence="1" id="KW-0472">Membrane</keyword>
<sequence length="101" mass="11131">MIPRIAIRQFSHHAPRLQAQAEKVASVAAAAAKPRRKVGAFRGGFLGFLLGATLSGYGAYYYVFDEYRAANNVVLADVVQLQSSIRRLEDHVANLESQIKK</sequence>
<organism evidence="2">
    <name type="scientific">Blastobotrys adeninivorans</name>
    <name type="common">Yeast</name>
    <name type="synonym">Arxula adeninivorans</name>
    <dbReference type="NCBI Taxonomy" id="409370"/>
    <lineage>
        <taxon>Eukaryota</taxon>
        <taxon>Fungi</taxon>
        <taxon>Dikarya</taxon>
        <taxon>Ascomycota</taxon>
        <taxon>Saccharomycotina</taxon>
        <taxon>Dipodascomycetes</taxon>
        <taxon>Dipodascales</taxon>
        <taxon>Trichomonascaceae</taxon>
        <taxon>Blastobotrys</taxon>
    </lineage>
</organism>
<reference evidence="2" key="2">
    <citation type="submission" date="2014-06" db="EMBL/GenBank/DDBJ databases">
        <title>The complete genome of Blastobotrys (Arxula) adeninivorans LS3 - a yeast of biotechnological interest.</title>
        <authorList>
            <person name="Kunze G."/>
            <person name="Gaillardin C."/>
            <person name="Czernicka M."/>
            <person name="Durrens P."/>
            <person name="Martin T."/>
            <person name="Boer E."/>
            <person name="Gabaldon T."/>
            <person name="Cruz J."/>
            <person name="Talla E."/>
            <person name="Marck C."/>
            <person name="Goffeau A."/>
            <person name="Barbe V."/>
            <person name="Baret P."/>
            <person name="Baronian K."/>
            <person name="Beier S."/>
            <person name="Bleykasten C."/>
            <person name="Bode R."/>
            <person name="Casaregola S."/>
            <person name="Despons L."/>
            <person name="Fairhead C."/>
            <person name="Giersberg M."/>
            <person name="Gierski P."/>
            <person name="Hahnel U."/>
            <person name="Hartmann A."/>
            <person name="Jankowska D."/>
            <person name="Jubin C."/>
            <person name="Jung P."/>
            <person name="Lafontaine I."/>
            <person name="Leh-Louis V."/>
            <person name="Lemaire M."/>
            <person name="Marcet-Houben M."/>
            <person name="Mascher M."/>
            <person name="Morel G."/>
            <person name="Richard G.-F."/>
            <person name="Riechen J."/>
            <person name="Sacerdot C."/>
            <person name="Sarkar A."/>
            <person name="Savel G."/>
            <person name="Schacherer J."/>
            <person name="Sherman D."/>
            <person name="Straub M.-L."/>
            <person name="Stein N."/>
            <person name="Thierry A."/>
            <person name="Trautwein-Schult A."/>
            <person name="Westhof E."/>
            <person name="Worch S."/>
            <person name="Dujon B."/>
            <person name="Souciet J.-L."/>
            <person name="Wincker P."/>
            <person name="Scholz U."/>
            <person name="Neuveglise N."/>
        </authorList>
    </citation>
    <scope>NUCLEOTIDE SEQUENCE</scope>
    <source>
        <strain evidence="2">LS3</strain>
    </source>
</reference>
<reference evidence="2" key="1">
    <citation type="submission" date="2014-02" db="EMBL/GenBank/DDBJ databases">
        <authorList>
            <person name="Genoscope - CEA"/>
        </authorList>
    </citation>
    <scope>NUCLEOTIDE SEQUENCE</scope>
    <source>
        <strain evidence="2">LS3</strain>
    </source>
</reference>
<gene>
    <name evidence="2" type="ORF">GNLVRS02_ARAD1D28402g</name>
</gene>